<proteinExistence type="predicted"/>
<protein>
    <submittedName>
        <fullName evidence="2">TetR family transcriptional regulator</fullName>
    </submittedName>
</protein>
<evidence type="ECO:0000313" key="3">
    <source>
        <dbReference type="Proteomes" id="UP000185860"/>
    </source>
</evidence>
<evidence type="ECO:0000259" key="1">
    <source>
        <dbReference type="Pfam" id="PF06527"/>
    </source>
</evidence>
<organism evidence="2 3">
    <name type="scientific">[Phormidium ambiguum] IAM M-71</name>
    <dbReference type="NCBI Taxonomy" id="454136"/>
    <lineage>
        <taxon>Bacteria</taxon>
        <taxon>Bacillati</taxon>
        <taxon>Cyanobacteriota</taxon>
        <taxon>Cyanophyceae</taxon>
        <taxon>Oscillatoriophycideae</taxon>
        <taxon>Aerosakkonematales</taxon>
        <taxon>Aerosakkonemataceae</taxon>
        <taxon>Floridanema</taxon>
    </lineage>
</organism>
<reference evidence="2 3" key="1">
    <citation type="submission" date="2016-11" db="EMBL/GenBank/DDBJ databases">
        <title>Draft Genome Sequences of Nine Cyanobacterial Strains from Diverse Habitats.</title>
        <authorList>
            <person name="Zhu T."/>
            <person name="Hou S."/>
            <person name="Lu X."/>
            <person name="Hess W.R."/>
        </authorList>
    </citation>
    <scope>NUCLEOTIDE SEQUENCE [LARGE SCALE GENOMIC DNA]</scope>
    <source>
        <strain evidence="2 3">IAM M-71</strain>
    </source>
</reference>
<gene>
    <name evidence="2" type="ORF">NIES2119_23620</name>
</gene>
<comment type="caution">
    <text evidence="2">The sequence shown here is derived from an EMBL/GenBank/DDBJ whole genome shotgun (WGS) entry which is preliminary data.</text>
</comment>
<dbReference type="EMBL" id="MRCE01000031">
    <property type="protein sequence ID" value="OKH33219.1"/>
    <property type="molecule type" value="Genomic_DNA"/>
</dbReference>
<dbReference type="Proteomes" id="UP000185860">
    <property type="component" value="Unassembled WGS sequence"/>
</dbReference>
<dbReference type="OrthoDB" id="7029747at2"/>
<dbReference type="InterPro" id="IPR009492">
    <property type="entry name" value="TniQ"/>
</dbReference>
<dbReference type="AlphaFoldDB" id="A0A1U7I9J9"/>
<evidence type="ECO:0000313" key="2">
    <source>
        <dbReference type="EMBL" id="OKH33219.1"/>
    </source>
</evidence>
<dbReference type="STRING" id="454136.NIES2119_23620"/>
<dbReference type="RefSeq" id="WP_073595955.1">
    <property type="nucleotide sequence ID" value="NZ_MRCE01000031.1"/>
</dbReference>
<dbReference type="InterPro" id="IPR009057">
    <property type="entry name" value="Homeodomain-like_sf"/>
</dbReference>
<accession>A0A1U7I9J9</accession>
<dbReference type="Pfam" id="PF06527">
    <property type="entry name" value="TniQ"/>
    <property type="match status" value="1"/>
</dbReference>
<feature type="domain" description="TniQ" evidence="1">
    <location>
        <begin position="31"/>
        <end position="177"/>
    </location>
</feature>
<name>A0A1U7I9J9_9CYAN</name>
<sequence>MIVDSAIIDELWDTQPPIVPNPSRLFHLQPMGLGTAYVESLTSYVARLGEAHGVPPGTLLAIEVKPMVKQGYAINPLNSSSIVSLYGQSSVKALNGTQLGAKQLVKALEELTLRNDLQFLTLLPWAEVFPVRGLLRHFQAWCPDCYQEWQNHQQIIYSPLLWALQAVKICPAHHRPLESKCPYCDREFLPLWWDSQPGFCLRCRGWLGNNCQLYPKSNTLFEPTEEFKQQLWIAQTLGELMANAPNLISRPPRNTIKTMLEAYVHQYIQDNVSAFGRNFGLSRAEIIRWYSGVTISNLDKLLLICYTLSTNLTDFLQRRVVPLSSEQHYLLTAKPKKRQCSSSKVTLRKSNEREQLVEAMQLALEEVPPPSLTQLALRLGYKSYSSLTACSKSLSAALTARYVDYQQQLRLERIRNVLESVLDSNEYPSPSLQKVARRTGISLGTFYCHCPLLCRAVSFRYEDYRKFHQKQMIAQGLREVRKLAPILYAQGITPTVKNMRKFMQHPSTLWHVEVVEGLSEVRRALVRLRKLQIVFINTGFRLRPSFGLKSAIFCFKSQPTNFI</sequence>
<dbReference type="SUPFAM" id="SSF46689">
    <property type="entry name" value="Homeodomain-like"/>
    <property type="match status" value="1"/>
</dbReference>